<evidence type="ECO:0000256" key="1">
    <source>
        <dbReference type="SAM" id="Coils"/>
    </source>
</evidence>
<dbReference type="EMBL" id="CCBP010000414">
    <property type="protein sequence ID" value="CDO76792.1"/>
    <property type="molecule type" value="Genomic_DNA"/>
</dbReference>
<sequence>MMHQSLVERQQLETKYSQIEAARIQEEAARAREEALRNLEQAHQAQRALVKDAADQLVASLACAQLPRRRSPTPEAPGSINWNLVDKNDETRPETRSEEQELVQTVAQALLDRIDSDDEAEERASVDIEESEAPEPVISVDDGAGTGGQRNVRKRTLPGDDQQRRNHWFPWHDKITCTLDVLMHLPRSVFSQRQLDLFLWLLRINDVEDVPSVRQMLRLNAALQRACGIDSIAYKGVLGHPYYVNALDQIIAQEMSNPRVRPFLHFYPEDAGGINLSEARQAARWLQEVPDKYLTPMVRLRDVDYYVHKPALCVDVPTDSGSAWRVVKRDDLEISTDHLLKNFPQLKGTASRYNMPDPGHILDVIDSSREETPPSPWTITDPAIGNAWRERAHGHRVVSFPMWMYCDDTSGNLSKKWNEHNSVLMTPAGLPRVHSQKEYNIHFLTTSNIAPPLEMLDGVVDQLDEFACHIGLQAKFFCRSCWCKGRDVPGEREGVAKEMEMRHSIPDEVASQTSEDSSVDGSEPLAASAGKKKGRAKRALESMTHMVERVTAFLQPGRARTKQETADKLRSYFDMASKPGAKTAITQERTKSGIKDTLQLAHLEKLFAASKNKRGHNAKQAAIAAAIEELPEHAINPVWRIGELDAHSDTPVEVLHVVLLGFVKYFWRDLVQGQLKNKDTAKDLLATRLSSLDVAALGLSPLAGRTLVQYAGSLTGRDFRAIAQVAPFVVYDLVTPECYEAWVALLRLVPLIWQPTIPDVRSHLDNLEKEIRYFLLCTARWTVRWFNKPKFHIILHLVEHVRRFGPAGLFATEAFESFNAVIRAKSVHSNRQAPSRDIARAFGQANRVRHLLSGGFFLWTGEDDDAMNVTHASEPSTGSRRPFAFEREKWYSVGAGPRSLVQGNSTVAEYLGFYTEAQGRAESLPFQAPCVFSKDTAKPLALLKTGVRFPHGNARYGGALFKTAKEMTLVNEDSCTPQGYVVARSYAPLPTTFVGCVEEILTRRGSPADLKQQAELILVRQAQATREAAPYRMPYLDLQDSWMVLEPKVRISTCRSREYKIWHT</sequence>
<dbReference type="HOGENOM" id="CLU_004591_2_1_1"/>
<keyword evidence="1" id="KW-0175">Coiled coil</keyword>
<organism evidence="3 4">
    <name type="scientific">Pycnoporus cinnabarinus</name>
    <name type="common">Cinnabar-red polypore</name>
    <name type="synonym">Trametes cinnabarina</name>
    <dbReference type="NCBI Taxonomy" id="5643"/>
    <lineage>
        <taxon>Eukaryota</taxon>
        <taxon>Fungi</taxon>
        <taxon>Dikarya</taxon>
        <taxon>Basidiomycota</taxon>
        <taxon>Agaricomycotina</taxon>
        <taxon>Agaricomycetes</taxon>
        <taxon>Polyporales</taxon>
        <taxon>Polyporaceae</taxon>
        <taxon>Trametes</taxon>
    </lineage>
</organism>
<dbReference type="OrthoDB" id="2246127at2759"/>
<evidence type="ECO:0000313" key="4">
    <source>
        <dbReference type="Proteomes" id="UP000029665"/>
    </source>
</evidence>
<evidence type="ECO:0000313" key="3">
    <source>
        <dbReference type="EMBL" id="CDO76792.1"/>
    </source>
</evidence>
<proteinExistence type="predicted"/>
<dbReference type="PANTHER" id="PTHR31912">
    <property type="entry name" value="IP13529P"/>
    <property type="match status" value="1"/>
</dbReference>
<dbReference type="Proteomes" id="UP000029665">
    <property type="component" value="Unassembled WGS sequence"/>
</dbReference>
<feature type="region of interest" description="Disordered" evidence="2">
    <location>
        <begin position="68"/>
        <end position="100"/>
    </location>
</feature>
<feature type="compositionally biased region" description="Polar residues" evidence="2">
    <location>
        <begin position="510"/>
        <end position="520"/>
    </location>
</feature>
<feature type="compositionally biased region" description="Acidic residues" evidence="2">
    <location>
        <begin position="115"/>
        <end position="133"/>
    </location>
</feature>
<dbReference type="STRING" id="5643.A0A060SQL3"/>
<evidence type="ECO:0000256" key="2">
    <source>
        <dbReference type="SAM" id="MobiDB-lite"/>
    </source>
</evidence>
<feature type="coiled-coil region" evidence="1">
    <location>
        <begin position="9"/>
        <end position="56"/>
    </location>
</feature>
<name>A0A060SQL3_PYCCI</name>
<keyword evidence="4" id="KW-1185">Reference proteome</keyword>
<dbReference type="AlphaFoldDB" id="A0A060SQL3"/>
<dbReference type="OMA" id="DEFACHI"/>
<feature type="compositionally biased region" description="Basic and acidic residues" evidence="2">
    <location>
        <begin position="86"/>
        <end position="99"/>
    </location>
</feature>
<feature type="region of interest" description="Disordered" evidence="2">
    <location>
        <begin position="502"/>
        <end position="538"/>
    </location>
</feature>
<reference evidence="3" key="1">
    <citation type="submission" date="2014-01" db="EMBL/GenBank/DDBJ databases">
        <title>The genome of the white-rot fungus Pycnoporus cinnabarinus: a basidiomycete model with a versatile arsenal for lignocellulosic biomass breakdown.</title>
        <authorList>
            <person name="Levasseur A."/>
            <person name="Lomascolo A."/>
            <person name="Ruiz-Duenas F.J."/>
            <person name="Uzan E."/>
            <person name="Piumi F."/>
            <person name="Kues U."/>
            <person name="Ram A.F.J."/>
            <person name="Murat C."/>
            <person name="Haon M."/>
            <person name="Benoit I."/>
            <person name="Arfi Y."/>
            <person name="Chevret D."/>
            <person name="Drula E."/>
            <person name="Kwon M.J."/>
            <person name="Gouret P."/>
            <person name="Lesage-Meessen L."/>
            <person name="Lombard V."/>
            <person name="Mariette J."/>
            <person name="Noirot C."/>
            <person name="Park J."/>
            <person name="Patyshakuliyeva A."/>
            <person name="Wieneger R.A.B."/>
            <person name="Wosten H.A.B."/>
            <person name="Martin F."/>
            <person name="Coutinho P.M."/>
            <person name="de Vries R."/>
            <person name="Martinez A.T."/>
            <person name="Klopp C."/>
            <person name="Pontarotti P."/>
            <person name="Henrissat B."/>
            <person name="Record E."/>
        </authorList>
    </citation>
    <scope>NUCLEOTIDE SEQUENCE [LARGE SCALE GENOMIC DNA]</scope>
    <source>
        <strain evidence="3">BRFM137</strain>
    </source>
</reference>
<feature type="region of interest" description="Disordered" evidence="2">
    <location>
        <begin position="115"/>
        <end position="163"/>
    </location>
</feature>
<comment type="caution">
    <text evidence="3">The sequence shown here is derived from an EMBL/GenBank/DDBJ whole genome shotgun (WGS) entry which is preliminary data.</text>
</comment>
<protein>
    <submittedName>
        <fullName evidence="3">Uncharacterized protein</fullName>
    </submittedName>
</protein>
<accession>A0A060SQL3</accession>
<gene>
    <name evidence="3" type="ORF">BN946_scf184978.g21</name>
</gene>
<dbReference type="PANTHER" id="PTHR31912:SF34">
    <property type="entry name" value="NOTOCHORD-RELATED PROTEIN"/>
    <property type="match status" value="1"/>
</dbReference>